<feature type="transmembrane region" description="Helical" evidence="1">
    <location>
        <begin position="66"/>
        <end position="84"/>
    </location>
</feature>
<evidence type="ECO:0000256" key="1">
    <source>
        <dbReference type="SAM" id="Phobius"/>
    </source>
</evidence>
<evidence type="ECO:0000313" key="3">
    <source>
        <dbReference type="Proteomes" id="UP001501729"/>
    </source>
</evidence>
<dbReference type="EMBL" id="BAABKX010000001">
    <property type="protein sequence ID" value="GAA5045218.1"/>
    <property type="molecule type" value="Genomic_DNA"/>
</dbReference>
<dbReference type="AlphaFoldDB" id="A0AAV3UEK1"/>
<gene>
    <name evidence="2" type="ORF">GCM10025751_12810</name>
</gene>
<keyword evidence="1" id="KW-0812">Transmembrane</keyword>
<reference evidence="2 3" key="1">
    <citation type="journal article" date="2019" name="Int. J. Syst. Evol. Microbiol.">
        <title>The Global Catalogue of Microorganisms (GCM) 10K type strain sequencing project: providing services to taxonomists for standard genome sequencing and annotation.</title>
        <authorList>
            <consortium name="The Broad Institute Genomics Platform"/>
            <consortium name="The Broad Institute Genome Sequencing Center for Infectious Disease"/>
            <person name="Wu L."/>
            <person name="Ma J."/>
        </authorList>
    </citation>
    <scope>NUCLEOTIDE SEQUENCE [LARGE SCALE GENOMIC DNA]</scope>
    <source>
        <strain evidence="2 3">JCM 17504</strain>
    </source>
</reference>
<evidence type="ECO:0000313" key="2">
    <source>
        <dbReference type="EMBL" id="GAA5045218.1"/>
    </source>
</evidence>
<dbReference type="GeneID" id="68611861"/>
<accession>A0AAV3UEK1</accession>
<sequence>MSKLRVDATTVTKAFTALLFLVALVSVVGLVSERSVGGLLEGLSLLYLVVVLIIGVFRDITQTSRWRAAFFGGIVVWSMTNYFFAGGDQVSLLLGVAGSVMLVQLGYQHLQADQ</sequence>
<dbReference type="Proteomes" id="UP001501729">
    <property type="component" value="Unassembled WGS sequence"/>
</dbReference>
<name>A0AAV3UEK1_9EURY</name>
<keyword evidence="1" id="KW-0472">Membrane</keyword>
<dbReference type="RefSeq" id="WP_227776069.1">
    <property type="nucleotide sequence ID" value="NZ_BAABKX010000001.1"/>
</dbReference>
<proteinExistence type="predicted"/>
<feature type="transmembrane region" description="Helical" evidence="1">
    <location>
        <begin position="39"/>
        <end position="57"/>
    </location>
</feature>
<protein>
    <recommendedName>
        <fullName evidence="4">SPW repeat-containing protein</fullName>
    </recommendedName>
</protein>
<keyword evidence="3" id="KW-1185">Reference proteome</keyword>
<comment type="caution">
    <text evidence="2">The sequence shown here is derived from an EMBL/GenBank/DDBJ whole genome shotgun (WGS) entry which is preliminary data.</text>
</comment>
<organism evidence="2 3">
    <name type="scientific">Haladaptatus pallidirubidus</name>
    <dbReference type="NCBI Taxonomy" id="1008152"/>
    <lineage>
        <taxon>Archaea</taxon>
        <taxon>Methanobacteriati</taxon>
        <taxon>Methanobacteriota</taxon>
        <taxon>Stenosarchaea group</taxon>
        <taxon>Halobacteria</taxon>
        <taxon>Halobacteriales</taxon>
        <taxon>Haladaptataceae</taxon>
        <taxon>Haladaptatus</taxon>
    </lineage>
</organism>
<keyword evidence="1" id="KW-1133">Transmembrane helix</keyword>
<feature type="transmembrane region" description="Helical" evidence="1">
    <location>
        <begin position="90"/>
        <end position="107"/>
    </location>
</feature>
<evidence type="ECO:0008006" key="4">
    <source>
        <dbReference type="Google" id="ProtNLM"/>
    </source>
</evidence>